<feature type="compositionally biased region" description="Low complexity" evidence="2">
    <location>
        <begin position="846"/>
        <end position="879"/>
    </location>
</feature>
<feature type="region of interest" description="Disordered" evidence="2">
    <location>
        <begin position="1581"/>
        <end position="1619"/>
    </location>
</feature>
<dbReference type="EMBL" id="MT141549">
    <property type="protein sequence ID" value="QJA66090.1"/>
    <property type="molecule type" value="Genomic_DNA"/>
</dbReference>
<evidence type="ECO:0000256" key="1">
    <source>
        <dbReference type="SAM" id="Coils"/>
    </source>
</evidence>
<dbReference type="EMBL" id="MT145196">
    <property type="protein sequence ID" value="QJI05217.1"/>
    <property type="molecule type" value="Genomic_DNA"/>
</dbReference>
<evidence type="ECO:0000313" key="6">
    <source>
        <dbReference type="EMBL" id="QJI05217.1"/>
    </source>
</evidence>
<protein>
    <submittedName>
        <fullName evidence="3">Uncharacterized protein</fullName>
    </submittedName>
</protein>
<proteinExistence type="predicted"/>
<organism evidence="3">
    <name type="scientific">viral metagenome</name>
    <dbReference type="NCBI Taxonomy" id="1070528"/>
    <lineage>
        <taxon>unclassified sequences</taxon>
        <taxon>metagenomes</taxon>
        <taxon>organismal metagenomes</taxon>
    </lineage>
</organism>
<feature type="compositionally biased region" description="Basic and acidic residues" evidence="2">
    <location>
        <begin position="3244"/>
        <end position="3263"/>
    </location>
</feature>
<sequence length="3263" mass="362360">MSSIEFPNTAEGWARWQERQSAAPGTMVPGYALEQEDVEFQRLRSMEPVGPVTSDRERALRVLAQQQGALSLGSMASAPMEAPHIGLLDDATVARARQQFQALRAQAQKPMKSMDRYGSSPEFPMFGTGEGDVEEYRKRLGITPEPPLAGFQRQVVEEAATEVKGKEVPIIFMPADPRITLRYHGAADRPGFVMVSPLDHPDDIGYMDAHLLEEPLRTSTRGPFGDLAKMAGHPWSVPEEALKLQVGSIRESDIPKYMEQMRNPPKDVAAGAVTAEGGKWSPGKIKTRTVSDTQLRKMLVRQLSDKIPGPDLKTMSVEDLVKAHGEMEGPFGASTSDRMGPEGLSSLREAKPEEVADWSARRKEANLPSGTEGVRFFTYSQLEPSSRRSQMSPFATHEGPAEAGPMLEWAWALAGPKSFIRAYPSMLGAGITGSKGFEAAGWDPEIGAIIGSILGLVASHGMGRIPQGAEAAHLKAWKGTTLPSLHKPSRQLMARVEYELEGMAQSGQAESAATAQRALEMWRSMPAEQQQSVFREIVATGRKFENQPTRWRHFMEQARQGKFLEGAVGKKPTYHTPQNVNLQHAARMIQENLRREEGVRSIRPESVRLAEEGSLRATGEVEGVGRPREPVRESTAPGYTPGTTRTAETGPKPKPLPREPAAVDPLDVAVREWKKQGVPPNFLPDLAKIESSLIQLRETQAKIGAPDVTIVKEIARLEAQQASILETVRASRKTAEEGLAEMTPEVAEEVLASPEGKSREAIEKAGEIVKTRKPTPVVLELAEQYRAGMERAKRGKSIETPPNLSLGKQNAFILGYKTAKGGYPLSKKDEILQARYEKALSWKPSEAPVPEAVPEQQTSPEPAPAAPTTETTEVPVEPESIAEGVPPEKADVEEFTGKKVTIKEAVSPGQLPVIDHIADLKTRFDKKEAWSRFIQERQLSPEMDAKDFYDLYDQVTQKKAASAERTVDFAPNAIYGITGEQIQVTKHDGHFKWVSESGRTGGEPGTTLPPDRYTALDEEAGKWMGATAPSAEPVKADIEIVPKKAEKVSSPKAPEALPGPQEGEAGQPPISKRQLASLQAKRRKAGYSDEEYRVVLKKKFGKKHFRDLTIDEYQTAIDSFPQKPKPTFKEMDAASQTKAILKTEGGQVLINQLRDAKVEALVNAARKTKKAKLPEKRARLEGELGDRLESELGAPRGAEAQTWWNALSGSNKKKVLSRLGNTWDTEKWQARKWDELDRNQRLTAMVGHALYPEVGQEASKAATPAEGPKVPIPSKASPVSAAEPVSPPRKPVPGSRYAPVSAGKTGLADAFARGQEDPKAPSPPYPPPKGWFSKHDHMFQAGQMFERGEKLSKKQQAVAKKYGIPLEKAKPEKPSQEPWELPLNEYLKRRFSADDPSALEMVDDVPRIQRDIYKAVGKRVAEQVGIRPRPDAPLSGQDLKKVQEFYAEKAGVQIEIQKTPVHLQLRGPHAQGYSASGGIVRIQPGVGPSFKGLEQLGVIRHEIEHLIDEAGGYSGKYSGHQIDKTRFATEMLDELDKMGKGHHKDWSNFDVEYLHRRSVEEALKEGKKVPAEVLARYPSLTKKAPPKGSEFPGPAAVTEPAKVAEPVSPPRKPVPGSRYAPVAAGKTGLADAFARGQEDPKAPSPPYPPPKGWFSKHDHMFRAGQDFKNGLRLSAKTKALVKKAGVSIEKPSATVRTTPTQPLERTEPPAPPETKKAAIQAIEDGVVAKLAKAPETLAVAPEASQAPEPAPKPEAPAAKEPAGKTNLLDELAEKREAMRAQASDLAERPSTVVLKDNRGGKELDAIEVEIESLPVGTKTRQDLQAEGLSPQPSIGGSIGITELRRGDEFVPLKIPHPEEKAKVKLVGQGYWSDGRILLKGKLPTDMAAWKEHGGGELTKEMVESVMTGQAAEAQPLAYVSTTEPDRNWVVMRRSDGVLAVFNASYVQRALQAYPQATFKMEKKGFSVFIYDGAERIGRIMAVRALEGARRYFRQLKVETEPREGPPMAPPFPPKPKDPKPKLPQLTAKKYPDVTDAREGEHMLRPGKPLGQENVGLYETMEGLFKTRLAKDPDFKNNPVFDVIQVPPEEHLYVRIARDNLRDAREVENELGRVRNEVASAEEGVAKAIENAQGQGLLVLEWNGGNVIYRPAIPSEVLAGLKPGDRVRLSQLWWEKPAQVAKRTKTKAPALKKGPAFTLFKMDGKSPGRSVTLATGFGGAQDAFEALARKVKIGQIHKVAREAGIDAKTNRTEYEWNLEMATGKRSTKKMTDSELLQAHNFLRSKLQAVRGRRAVGETLTHGRLRETLQLSEEQHNEFLANLEAELRVADMPTAAPMEAMGLAHMAEIMPSPTPVKGKDLLDNFRDPMEVLERTMGEKGVRIARILVDRIQHREKLENEIVSAYRGILKMLPKEHHKELFEWLDGVVSWQGIADANLTPLRRYIKGIGTQIRDIKEPLLDTLNWIRVNRTKKPPIPPMENHISHIVEGLWEGHFQYLDRNNPQKRILNRFLEERKGGKPYSMNLSKVLMIHARAMIRSIVWDEVVEVMLKEWKKDSLIHPDTKKYLADLVEYVSGTPPGESREFASVFPQWSQPILRPALRVWNAGWLTFFLGGSVNSALRNASQITFAFLRTDADDMLYGMASYLARTGQAKEIIKEVAAAGARFGVITEKKVGDFLGVTVEAGGRFTMAPFSLSELWNRGGTVVASYRARYREAINAGLEEAEAKKYAATEAYGDVAFSQFMFNRGGTPRILWSTEAKSFFNLARFPLQAAFMIANASKETLKGLARPEKLKAELKGQIRAEVANLRKSVVMTEAQAEREMELRLARLWPLYRATLRYRGAWNRGIPQGKHAAEAAARFRGLDERIKEVRSEADTVAMGGGAEPPGPGDVGRWEAEAEDSRGWTRRQLEDRSYRMLLRWLSAGAAAYLFMEIVKVFSGAIGYVYDEAMDYLWPEEEVPEKFKDDPQIVAGYKKQRKEWKEKNLRERGMDMGGTFGIEQFIPGATGATVDAVGQMIRKIQDSGDWWVNFKDGSAWPLTVQRLRNVMIAQEHGQYESRSGYAELDPETGEIRRPVSRWEDFVRAMGGQVHGVPERRRKQREKTKDVRHFMYDRADLMVPIYWAVKTGGEKEFANAVQRIMDTKRFGSKEVEAWQDLAAALIGFDRSSEDWKLTGPKAFQDREILVPMTRKDAEIAALELSLHWAVENFDGKKIREYVRELRERGVIHPLKDKFGEARRAQRRKREKAEARSERDEAIRGVREGK</sequence>
<dbReference type="PANTHER" id="PTHR48148">
    <property type="entry name" value="KERATINOCYTE PROLINE-RICH PROTEIN"/>
    <property type="match status" value="1"/>
</dbReference>
<feature type="region of interest" description="Disordered" evidence="2">
    <location>
        <begin position="1739"/>
        <end position="1764"/>
    </location>
</feature>
<feature type="region of interest" description="Disordered" evidence="2">
    <location>
        <begin position="2877"/>
        <end position="2897"/>
    </location>
</feature>
<evidence type="ECO:0000256" key="2">
    <source>
        <dbReference type="SAM" id="MobiDB-lite"/>
    </source>
</evidence>
<dbReference type="PANTHER" id="PTHR48148:SF3">
    <property type="entry name" value="KERATINOCYTE PROLINE-RICH PROTEIN"/>
    <property type="match status" value="1"/>
</dbReference>
<feature type="compositionally biased region" description="Low complexity" evidence="2">
    <location>
        <begin position="1058"/>
        <end position="1069"/>
    </location>
</feature>
<feature type="region of interest" description="Disordered" evidence="2">
    <location>
        <begin position="1996"/>
        <end position="2025"/>
    </location>
</feature>
<feature type="region of interest" description="Disordered" evidence="2">
    <location>
        <begin position="1045"/>
        <end position="1070"/>
    </location>
</feature>
<dbReference type="EMBL" id="MT143995">
    <property type="protein sequence ID" value="QJA45705.1"/>
    <property type="molecule type" value="Genomic_DNA"/>
</dbReference>
<feature type="compositionally biased region" description="Pro residues" evidence="2">
    <location>
        <begin position="2004"/>
        <end position="2013"/>
    </location>
</feature>
<name>A0A6H1ZEM1_9ZZZZ</name>
<gene>
    <name evidence="6" type="ORF">MM415A00138_0030</name>
    <name evidence="4" type="ORF">MM415B00361_0010</name>
    <name evidence="3" type="ORF">TM448A00273_0031</name>
    <name evidence="5" type="ORF">TM448B00155_0027</name>
</gene>
<reference evidence="3" key="1">
    <citation type="submission" date="2020-03" db="EMBL/GenBank/DDBJ databases">
        <title>The deep terrestrial virosphere.</title>
        <authorList>
            <person name="Holmfeldt K."/>
            <person name="Nilsson E."/>
            <person name="Simone D."/>
            <person name="Lopez-Fernandez M."/>
            <person name="Wu X."/>
            <person name="de Brujin I."/>
            <person name="Lundin D."/>
            <person name="Andersson A."/>
            <person name="Bertilsson S."/>
            <person name="Dopson M."/>
        </authorList>
    </citation>
    <scope>NUCLEOTIDE SEQUENCE</scope>
    <source>
        <strain evidence="6">MM415A00138</strain>
        <strain evidence="4">MM415B00361</strain>
        <strain evidence="3">TM448A00273</strain>
        <strain evidence="5">TM448B00155</strain>
    </source>
</reference>
<dbReference type="EMBL" id="MT144593">
    <property type="protein sequence ID" value="QJH93911.1"/>
    <property type="molecule type" value="Genomic_DNA"/>
</dbReference>
<feature type="coiled-coil region" evidence="1">
    <location>
        <begin position="2096"/>
        <end position="2123"/>
    </location>
</feature>
<feature type="region of interest" description="Disordered" evidence="2">
    <location>
        <begin position="618"/>
        <end position="661"/>
    </location>
</feature>
<feature type="region of interest" description="Disordered" evidence="2">
    <location>
        <begin position="105"/>
        <end position="128"/>
    </location>
</feature>
<evidence type="ECO:0000313" key="3">
    <source>
        <dbReference type="EMBL" id="QJA45705.1"/>
    </source>
</evidence>
<feature type="region of interest" description="Disordered" evidence="2">
    <location>
        <begin position="3235"/>
        <end position="3263"/>
    </location>
</feature>
<evidence type="ECO:0000313" key="4">
    <source>
        <dbReference type="EMBL" id="QJA66090.1"/>
    </source>
</evidence>
<feature type="region of interest" description="Disordered" evidence="2">
    <location>
        <begin position="1257"/>
        <end position="1302"/>
    </location>
</feature>
<keyword evidence="1" id="KW-0175">Coiled coil</keyword>
<feature type="compositionally biased region" description="Low complexity" evidence="2">
    <location>
        <begin position="1273"/>
        <end position="1284"/>
    </location>
</feature>
<feature type="region of interest" description="Disordered" evidence="2">
    <location>
        <begin position="843"/>
        <end position="879"/>
    </location>
</feature>
<feature type="compositionally biased region" description="Polar residues" evidence="2">
    <location>
        <begin position="1694"/>
        <end position="1703"/>
    </location>
</feature>
<feature type="region of interest" description="Disordered" evidence="2">
    <location>
        <begin position="1691"/>
        <end position="1716"/>
    </location>
</feature>
<accession>A0A6H1ZEM1</accession>
<feature type="compositionally biased region" description="Basic and acidic residues" evidence="2">
    <location>
        <begin position="623"/>
        <end position="632"/>
    </location>
</feature>
<evidence type="ECO:0000313" key="5">
    <source>
        <dbReference type="EMBL" id="QJH93911.1"/>
    </source>
</evidence>